<dbReference type="SMART" id="SM00248">
    <property type="entry name" value="ANK"/>
    <property type="match status" value="6"/>
</dbReference>
<dbReference type="InterPro" id="IPR002110">
    <property type="entry name" value="Ankyrin_rpt"/>
</dbReference>
<dbReference type="PROSITE" id="PS50105">
    <property type="entry name" value="SAM_DOMAIN"/>
    <property type="match status" value="1"/>
</dbReference>
<accession>A0A2I4BDA2</accession>
<dbReference type="CTD" id="136991"/>
<dbReference type="PROSITE" id="PS50088">
    <property type="entry name" value="ANK_REPEAT"/>
    <property type="match status" value="3"/>
</dbReference>
<dbReference type="PANTHER" id="PTHR24157:SF3">
    <property type="entry name" value="ANKYRIN REPEAT, SAM AND BASIC LEUCINE ZIPPER DOMAIN-CONTAINING PROTEIN 1"/>
    <property type="match status" value="1"/>
</dbReference>
<organism evidence="4 5">
    <name type="scientific">Austrofundulus limnaeus</name>
    <name type="common">Annual killifish</name>
    <dbReference type="NCBI Taxonomy" id="52670"/>
    <lineage>
        <taxon>Eukaryota</taxon>
        <taxon>Metazoa</taxon>
        <taxon>Chordata</taxon>
        <taxon>Craniata</taxon>
        <taxon>Vertebrata</taxon>
        <taxon>Euteleostomi</taxon>
        <taxon>Actinopterygii</taxon>
        <taxon>Neopterygii</taxon>
        <taxon>Teleostei</taxon>
        <taxon>Neoteleostei</taxon>
        <taxon>Acanthomorphata</taxon>
        <taxon>Ovalentaria</taxon>
        <taxon>Atherinomorphae</taxon>
        <taxon>Cyprinodontiformes</taxon>
        <taxon>Rivulidae</taxon>
        <taxon>Austrofundulus</taxon>
    </lineage>
</organism>
<evidence type="ECO:0000256" key="2">
    <source>
        <dbReference type="SAM" id="Phobius"/>
    </source>
</evidence>
<feature type="repeat" description="ANK" evidence="1">
    <location>
        <begin position="184"/>
        <end position="216"/>
    </location>
</feature>
<dbReference type="SUPFAM" id="SSF48403">
    <property type="entry name" value="Ankyrin repeat"/>
    <property type="match status" value="1"/>
</dbReference>
<keyword evidence="2" id="KW-0812">Transmembrane</keyword>
<dbReference type="InterPro" id="IPR001660">
    <property type="entry name" value="SAM"/>
</dbReference>
<name>A0A2I4BDA2_AUSLI</name>
<gene>
    <name evidence="5" type="primary">asz1</name>
</gene>
<dbReference type="InParanoid" id="A0A2I4BDA2"/>
<keyword evidence="2" id="KW-1133">Transmembrane helix</keyword>
<dbReference type="SUPFAM" id="SSF47769">
    <property type="entry name" value="SAM/Pointed domain"/>
    <property type="match status" value="1"/>
</dbReference>
<keyword evidence="4" id="KW-1185">Reference proteome</keyword>
<dbReference type="AlphaFoldDB" id="A0A2I4BDA2"/>
<dbReference type="Proteomes" id="UP000192220">
    <property type="component" value="Unplaced"/>
</dbReference>
<feature type="domain" description="SAM" evidence="3">
    <location>
        <begin position="274"/>
        <end position="337"/>
    </location>
</feature>
<keyword evidence="2" id="KW-0472">Membrane</keyword>
<feature type="repeat" description="ANK" evidence="1">
    <location>
        <begin position="81"/>
        <end position="113"/>
    </location>
</feature>
<dbReference type="PROSITE" id="PS50297">
    <property type="entry name" value="ANK_REP_REGION"/>
    <property type="match status" value="3"/>
</dbReference>
<evidence type="ECO:0000313" key="4">
    <source>
        <dbReference type="Proteomes" id="UP000192220"/>
    </source>
</evidence>
<feature type="repeat" description="ANK" evidence="1">
    <location>
        <begin position="151"/>
        <end position="183"/>
    </location>
</feature>
<dbReference type="InterPro" id="IPR036770">
    <property type="entry name" value="Ankyrin_rpt-contain_sf"/>
</dbReference>
<dbReference type="Gene3D" id="1.10.150.50">
    <property type="entry name" value="Transcription Factor, Ets-1"/>
    <property type="match status" value="1"/>
</dbReference>
<protein>
    <submittedName>
        <fullName evidence="5">Ankyrin repeat, SAM and basic leucine zipper domain-containing protein 1</fullName>
    </submittedName>
</protein>
<reference evidence="5" key="1">
    <citation type="submission" date="2025-08" db="UniProtKB">
        <authorList>
            <consortium name="RefSeq"/>
        </authorList>
    </citation>
    <scope>IDENTIFICATION</scope>
    <source>
        <strain evidence="5">Quisiro</strain>
        <tissue evidence="5">Liver</tissue>
    </source>
</reference>
<dbReference type="RefSeq" id="XP_013865720.1">
    <property type="nucleotide sequence ID" value="XM_014010266.1"/>
</dbReference>
<dbReference type="Gene3D" id="1.25.40.20">
    <property type="entry name" value="Ankyrin repeat-containing domain"/>
    <property type="match status" value="2"/>
</dbReference>
<evidence type="ECO:0000313" key="5">
    <source>
        <dbReference type="RefSeq" id="XP_013865720.1"/>
    </source>
</evidence>
<feature type="transmembrane region" description="Helical" evidence="2">
    <location>
        <begin position="445"/>
        <end position="466"/>
    </location>
</feature>
<dbReference type="GO" id="GO:0071546">
    <property type="term" value="C:pi-body"/>
    <property type="evidence" value="ECO:0007669"/>
    <property type="project" value="TreeGrafter"/>
</dbReference>
<evidence type="ECO:0000256" key="1">
    <source>
        <dbReference type="PROSITE-ProRule" id="PRU00023"/>
    </source>
</evidence>
<dbReference type="SMART" id="SM00454">
    <property type="entry name" value="SAM"/>
    <property type="match status" value="1"/>
</dbReference>
<dbReference type="Pfam" id="PF07647">
    <property type="entry name" value="SAM_2"/>
    <property type="match status" value="1"/>
</dbReference>
<dbReference type="KEGG" id="alim:106518847"/>
<evidence type="ECO:0000259" key="3">
    <source>
        <dbReference type="PROSITE" id="PS50105"/>
    </source>
</evidence>
<keyword evidence="1" id="KW-0040">ANK repeat</keyword>
<dbReference type="Pfam" id="PF12796">
    <property type="entry name" value="Ank_2"/>
    <property type="match status" value="2"/>
</dbReference>
<dbReference type="InterPro" id="IPR013761">
    <property type="entry name" value="SAM/pointed_sf"/>
</dbReference>
<dbReference type="OrthoDB" id="439236at2759"/>
<sequence length="477" mass="52518">MEKSLVDLALPAGDESDCSDDEWDIGCVSERKTSGIKNLEDHVLHGDDCVTMLKNAISNGDSVAVEQLLNSGMDVETRLGFGWTPLMYAVSVANYDLAKLLLDKGASANFSKDHWTVLMASCTASASEDKMARCVELLLSRNVDPNVAERSQMTCLMLAARDGYSKIINLLASHGAKINSQNKMGYTALSIAVQYGREEAVLKLLQLGADKTIRTKSNKSPADLAVMFNHTTIAHILASSSHIPAAQAFTSMEESLSKFFKTNSEFPSSKESATKLDELHLLLHGLDLGYLTNILSENDVTWNDLLTMEEDDFKKIGITDPEDQQKLMRAVQQMHMDKVDLNSISTLGTGELGTEDLQNFLISVSQQCCYLTETVQDVVSRFPRHTSQLVFSLDPKKEAQSVCNQLIVETKDLQKEIICLRSLLCQMDEARDCYRLPQASSSQSWSSWFVTGAAVSVLGATVLFLFCRTAGGEVYLC</sequence>
<dbReference type="STRING" id="52670.A0A2I4BDA2"/>
<dbReference type="PANTHER" id="PTHR24157">
    <property type="entry name" value="ANKYRIN REPEAT, SAM AND BASIC LEUCINE ZIPPER DOMAIN-CONTAINING PROTEIN 1"/>
    <property type="match status" value="1"/>
</dbReference>
<proteinExistence type="predicted"/>
<dbReference type="GeneID" id="106518847"/>